<dbReference type="Pfam" id="PF18305">
    <property type="entry name" value="DNA_pol_A_exoN"/>
    <property type="match status" value="1"/>
</dbReference>
<proteinExistence type="predicted"/>
<dbReference type="GO" id="GO:0003676">
    <property type="term" value="F:nucleic acid binding"/>
    <property type="evidence" value="ECO:0007669"/>
    <property type="project" value="InterPro"/>
</dbReference>
<gene>
    <name evidence="2" type="ORF">UFOPK1931_00039</name>
</gene>
<dbReference type="InterPro" id="IPR041605">
    <property type="entry name" value="Exo_C"/>
</dbReference>
<dbReference type="EMBL" id="CAEZVE010000003">
    <property type="protein sequence ID" value="CAB4613763.1"/>
    <property type="molecule type" value="Genomic_DNA"/>
</dbReference>
<dbReference type="CDD" id="cd06142">
    <property type="entry name" value="RNaseD_exo"/>
    <property type="match status" value="1"/>
</dbReference>
<dbReference type="AlphaFoldDB" id="A0A6J6HMM2"/>
<dbReference type="InterPro" id="IPR002121">
    <property type="entry name" value="HRDC_dom"/>
</dbReference>
<dbReference type="InterPro" id="IPR044876">
    <property type="entry name" value="HRDC_dom_sf"/>
</dbReference>
<reference evidence="2" key="1">
    <citation type="submission" date="2020-05" db="EMBL/GenBank/DDBJ databases">
        <authorList>
            <person name="Chiriac C."/>
            <person name="Salcher M."/>
            <person name="Ghai R."/>
            <person name="Kavagutti S V."/>
        </authorList>
    </citation>
    <scope>NUCLEOTIDE SEQUENCE</scope>
</reference>
<name>A0A6J6HMM2_9ZZZZ</name>
<dbReference type="SUPFAM" id="SSF47819">
    <property type="entry name" value="HRDC-like"/>
    <property type="match status" value="1"/>
</dbReference>
<organism evidence="2">
    <name type="scientific">freshwater metagenome</name>
    <dbReference type="NCBI Taxonomy" id="449393"/>
    <lineage>
        <taxon>unclassified sequences</taxon>
        <taxon>metagenomes</taxon>
        <taxon>ecological metagenomes</taxon>
    </lineage>
</organism>
<evidence type="ECO:0000313" key="2">
    <source>
        <dbReference type="EMBL" id="CAB4613763.1"/>
    </source>
</evidence>
<dbReference type="GO" id="GO:0000166">
    <property type="term" value="F:nucleotide binding"/>
    <property type="evidence" value="ECO:0007669"/>
    <property type="project" value="InterPro"/>
</dbReference>
<evidence type="ECO:0000259" key="1">
    <source>
        <dbReference type="PROSITE" id="PS50967"/>
    </source>
</evidence>
<dbReference type="Gene3D" id="3.30.420.10">
    <property type="entry name" value="Ribonuclease H-like superfamily/Ribonuclease H"/>
    <property type="match status" value="1"/>
</dbReference>
<dbReference type="InterPro" id="IPR051086">
    <property type="entry name" value="RNase_D-like"/>
</dbReference>
<dbReference type="Gene3D" id="1.10.150.80">
    <property type="entry name" value="HRDC domain"/>
    <property type="match status" value="2"/>
</dbReference>
<dbReference type="GO" id="GO:0008408">
    <property type="term" value="F:3'-5' exonuclease activity"/>
    <property type="evidence" value="ECO:0007669"/>
    <property type="project" value="InterPro"/>
</dbReference>
<sequence length="433" mass="48192">MSESPEAPELPELPLLQHPRVASRLITDESALQEAVAVLKATSGSIAIDAERASGFKYSQRAYLIQIRAVDSEIFLIDPVATPEMATSKPFQELAALMRDREWILHAATQDLPCLNEIGLYPGLIFDTELAGRLAGAPRVGLGSLTESLLQIRLAKEHSAADWSTRPLPESWLNYAALDVDVLHELASAVQDLLIEQGKLDWATQEFVYLMSFKPKPQRIDKWRGITGLHKVQDRLSHEIARQLWTARESLAQKMDVAPGRLIPDSSILAAATQKPKTRPELAAMKSFSGRASRSYLDLWWDAIQSALKATELPSLKPEKTDAIPNHRNWITKFPEADRRLKYAKASLIEIAEKKSVPLENLLTPEILRQVSFTPPENLSKETLSEKMSELGARTWQIELAAQLIVDAFILATTAPVDQIAADLPALDEHEEL</sequence>
<dbReference type="InterPro" id="IPR012337">
    <property type="entry name" value="RNaseH-like_sf"/>
</dbReference>
<dbReference type="PANTHER" id="PTHR47649">
    <property type="entry name" value="RIBONUCLEASE D"/>
    <property type="match status" value="1"/>
</dbReference>
<dbReference type="SMART" id="SM00474">
    <property type="entry name" value="35EXOc"/>
    <property type="match status" value="1"/>
</dbReference>
<protein>
    <submittedName>
        <fullName evidence="2">Unannotated protein</fullName>
    </submittedName>
</protein>
<feature type="domain" description="HRDC" evidence="1">
    <location>
        <begin position="234"/>
        <end position="314"/>
    </location>
</feature>
<dbReference type="Pfam" id="PF01612">
    <property type="entry name" value="DNA_pol_A_exo1"/>
    <property type="match status" value="1"/>
</dbReference>
<dbReference type="SMART" id="SM00341">
    <property type="entry name" value="HRDC"/>
    <property type="match status" value="1"/>
</dbReference>
<dbReference type="SUPFAM" id="SSF53098">
    <property type="entry name" value="Ribonuclease H-like"/>
    <property type="match status" value="1"/>
</dbReference>
<dbReference type="GO" id="GO:0006139">
    <property type="term" value="P:nucleobase-containing compound metabolic process"/>
    <property type="evidence" value="ECO:0007669"/>
    <property type="project" value="InterPro"/>
</dbReference>
<dbReference type="InterPro" id="IPR010997">
    <property type="entry name" value="HRDC-like_sf"/>
</dbReference>
<accession>A0A6J6HMM2</accession>
<dbReference type="PROSITE" id="PS50967">
    <property type="entry name" value="HRDC"/>
    <property type="match status" value="1"/>
</dbReference>
<dbReference type="PANTHER" id="PTHR47649:SF1">
    <property type="entry name" value="RIBONUCLEASE D"/>
    <property type="match status" value="1"/>
</dbReference>
<dbReference type="Pfam" id="PF00570">
    <property type="entry name" value="HRDC"/>
    <property type="match status" value="1"/>
</dbReference>
<dbReference type="InterPro" id="IPR002562">
    <property type="entry name" value="3'-5'_exonuclease_dom"/>
</dbReference>
<dbReference type="InterPro" id="IPR036397">
    <property type="entry name" value="RNaseH_sf"/>
</dbReference>